<proteinExistence type="inferred from homology"/>
<evidence type="ECO:0000256" key="3">
    <source>
        <dbReference type="ARBA" id="ARBA00022723"/>
    </source>
</evidence>
<evidence type="ECO:0000256" key="8">
    <source>
        <dbReference type="RuleBase" id="RU361238"/>
    </source>
</evidence>
<keyword evidence="3" id="KW-0479">Metal-binding</keyword>
<evidence type="ECO:0000256" key="7">
    <source>
        <dbReference type="ARBA" id="ARBA00023157"/>
    </source>
</evidence>
<dbReference type="GO" id="GO:0030600">
    <property type="term" value="F:feruloyl esterase activity"/>
    <property type="evidence" value="ECO:0007669"/>
    <property type="project" value="UniProtKB-ARBA"/>
</dbReference>
<evidence type="ECO:0000256" key="1">
    <source>
        <dbReference type="ARBA" id="ARBA00006249"/>
    </source>
</evidence>
<protein>
    <recommendedName>
        <fullName evidence="8">Carboxylic ester hydrolase</fullName>
        <ecNumber evidence="8">3.1.1.-</ecNumber>
    </recommendedName>
</protein>
<dbReference type="PANTHER" id="PTHR33938">
    <property type="entry name" value="FERULOYL ESTERASE B-RELATED"/>
    <property type="match status" value="1"/>
</dbReference>
<keyword evidence="4" id="KW-0732">Signal</keyword>
<dbReference type="EC" id="3.1.1.-" evidence="8"/>
<dbReference type="AlphaFoldDB" id="A0A401KY07"/>
<keyword evidence="2" id="KW-0719">Serine esterase</keyword>
<evidence type="ECO:0000256" key="4">
    <source>
        <dbReference type="ARBA" id="ARBA00022729"/>
    </source>
</evidence>
<comment type="caution">
    <text evidence="9">The sequence shown here is derived from an EMBL/GenBank/DDBJ whole genome shotgun (WGS) entry which is preliminary data.</text>
</comment>
<gene>
    <name evidence="9" type="ORF">AAWM_07050</name>
</gene>
<keyword evidence="6" id="KW-0106">Calcium</keyword>
<sequence length="872" mass="95965">MGLCLPETSPEQQTLQIPDQKKGYRLLPLLVNQSGAELRTRSYSSSGTVPRSIMVVSALSGDAASEKESAAADKLQQRHKQGIVLRTCRSQPTQWIDCFRSNLVGPLAAAFIVTPVAIEYIQSKNPGLMVYSWDHWIGWLSVLGNVNRGDSEIRAQGIVLNAWNPCSSGRNRAALAEILPDKAGGFKLNPPVMPTAETPISSDHQLQNLYLQGLVILDPFFISFSASLQAASKPCPFQVHRPESVHSVASEPADDRILNQDGCFQCFVGVYNGYGIPSAINLFHPNQSLLQSLFSPFGHTFIMSKFLLWTVSAAALARAATLEDVCTTAHAKAAVPVSGLVQGVVTNPSSITAAPVYNESTAGSDYYPAGTYDYCNITMTYSHAGKDDSVLLQFWMPTPDDFQNRWVSTGGFGFAINVASNVPAGLPYGAVAGRTDGGFGSFDTQFSSVYPLVNGTANYDALYMFGYQAHHEMSSIGKAFTKNFYSMSDKLYAYYQGCSEGGREGWSQVQRFPEEWDGAVIGAPAIRYGQQQVNHLVPQVVEQTLDYYPENCEFSEMVTLIIDACDELDGRKDGVISRTDLCQLNFDLKSTIGKPYACNASTSMGVTTPAQNGTITAEGVRVAQTILDGLKDSEGRQAYFWYRIGSEFTDAETSYDSTTGTYGIDISELGGEWVTHGLQLLDLDNLSNLDNVTYDTLRDWMLEGLQRYEDVLQTTWPDLSRFQAAGGKVIHYHGESDNSIPPASSVRYFESVRDTMFPNKTYNASVEALNEFYRLYLVPGASHCNTNSLQPNGPYPQNSLGDLMNWVEKGIEPVTLNGTVLSGDYEGEEQKICSWPLRPLWKNNGTVMDCVYDQKSIDTWLYDLDAYDIPIY</sequence>
<dbReference type="Proteomes" id="UP000286921">
    <property type="component" value="Unassembled WGS sequence"/>
</dbReference>
<organism evidence="9 10">
    <name type="scientific">Aspergillus awamori</name>
    <name type="common">Black koji mold</name>
    <dbReference type="NCBI Taxonomy" id="105351"/>
    <lineage>
        <taxon>Eukaryota</taxon>
        <taxon>Fungi</taxon>
        <taxon>Dikarya</taxon>
        <taxon>Ascomycota</taxon>
        <taxon>Pezizomycotina</taxon>
        <taxon>Eurotiomycetes</taxon>
        <taxon>Eurotiomycetidae</taxon>
        <taxon>Eurotiales</taxon>
        <taxon>Aspergillaceae</taxon>
        <taxon>Aspergillus</taxon>
    </lineage>
</organism>
<accession>A0A401KY07</accession>
<keyword evidence="7" id="KW-1015">Disulfide bond</keyword>
<dbReference type="PANTHER" id="PTHR33938:SF16">
    <property type="entry name" value="CARBOXYLIC ESTER HYDROLASE"/>
    <property type="match status" value="1"/>
</dbReference>
<dbReference type="InterPro" id="IPR011118">
    <property type="entry name" value="Tannase/feruloyl_esterase"/>
</dbReference>
<dbReference type="EMBL" id="BDHI01000015">
    <property type="protein sequence ID" value="GCB24165.1"/>
    <property type="molecule type" value="Genomic_DNA"/>
</dbReference>
<evidence type="ECO:0000256" key="5">
    <source>
        <dbReference type="ARBA" id="ARBA00022801"/>
    </source>
</evidence>
<evidence type="ECO:0000256" key="6">
    <source>
        <dbReference type="ARBA" id="ARBA00022837"/>
    </source>
</evidence>
<dbReference type="GO" id="GO:0046872">
    <property type="term" value="F:metal ion binding"/>
    <property type="evidence" value="ECO:0007669"/>
    <property type="project" value="UniProtKB-KW"/>
</dbReference>
<keyword evidence="10" id="KW-1185">Reference proteome</keyword>
<dbReference type="Pfam" id="PF07519">
    <property type="entry name" value="Tannase"/>
    <property type="match status" value="1"/>
</dbReference>
<evidence type="ECO:0000313" key="10">
    <source>
        <dbReference type="Proteomes" id="UP000286921"/>
    </source>
</evidence>
<comment type="similarity">
    <text evidence="1 8">Belongs to the tannase family.</text>
</comment>
<evidence type="ECO:0000256" key="2">
    <source>
        <dbReference type="ARBA" id="ARBA00022487"/>
    </source>
</evidence>
<keyword evidence="5 8" id="KW-0378">Hydrolase</keyword>
<evidence type="ECO:0000313" key="9">
    <source>
        <dbReference type="EMBL" id="GCB24165.1"/>
    </source>
</evidence>
<dbReference type="SUPFAM" id="SSF53474">
    <property type="entry name" value="alpha/beta-Hydrolases"/>
    <property type="match status" value="1"/>
</dbReference>
<dbReference type="InterPro" id="IPR029058">
    <property type="entry name" value="AB_hydrolase_fold"/>
</dbReference>
<name>A0A401KY07_ASPAW</name>
<reference evidence="9 10" key="1">
    <citation type="submission" date="2016-09" db="EMBL/GenBank/DDBJ databases">
        <title>Aspergillus awamori IFM 58123T.</title>
        <authorList>
            <person name="Kusuya Y."/>
            <person name="Shimizu M."/>
            <person name="Takahashi H."/>
            <person name="Yaguchi T."/>
        </authorList>
    </citation>
    <scope>NUCLEOTIDE SEQUENCE [LARGE SCALE GENOMIC DNA]</scope>
    <source>
        <strain evidence="9 10">IFM 58123</strain>
    </source>
</reference>